<dbReference type="RefSeq" id="WP_135151648.1">
    <property type="nucleotide sequence ID" value="NZ_SOMN01000007.1"/>
</dbReference>
<dbReference type="InterPro" id="IPR000182">
    <property type="entry name" value="GNAT_dom"/>
</dbReference>
<evidence type="ECO:0000259" key="3">
    <source>
        <dbReference type="PROSITE" id="PS51186"/>
    </source>
</evidence>
<organism evidence="4 5">
    <name type="scientific">Cohnella luojiensis</name>
    <dbReference type="NCBI Taxonomy" id="652876"/>
    <lineage>
        <taxon>Bacteria</taxon>
        <taxon>Bacillati</taxon>
        <taxon>Bacillota</taxon>
        <taxon>Bacilli</taxon>
        <taxon>Bacillales</taxon>
        <taxon>Paenibacillaceae</taxon>
        <taxon>Cohnella</taxon>
    </lineage>
</organism>
<evidence type="ECO:0000256" key="1">
    <source>
        <dbReference type="ARBA" id="ARBA00022679"/>
    </source>
</evidence>
<sequence length="149" mass="17703">MIRWRQPRDDNGIVRLVKTQLVPLSPWQHPRDSRLHTQITQRIRKGATLVVAQSRRSEPIGFLHMEFRYKTLFIDLLAVDSRYQNMHWGTELMARAEQYGRKKGCMMSHVFVDDNNDRALRFYHRLGYRTVRVIPDLKVIELAKPLFDA</sequence>
<name>A0A4Y8M271_9BACL</name>
<dbReference type="AlphaFoldDB" id="A0A4Y8M271"/>
<dbReference type="PANTHER" id="PTHR43072:SF23">
    <property type="entry name" value="UPF0039 PROTEIN C11D3.02C"/>
    <property type="match status" value="1"/>
</dbReference>
<dbReference type="InterPro" id="IPR016181">
    <property type="entry name" value="Acyl_CoA_acyltransferase"/>
</dbReference>
<keyword evidence="5" id="KW-1185">Reference proteome</keyword>
<reference evidence="4 5" key="1">
    <citation type="submission" date="2019-03" db="EMBL/GenBank/DDBJ databases">
        <title>Cohnella endophytica sp. nov., a novel endophytic bacterium isolated from bark of Sonneratia apetala.</title>
        <authorList>
            <person name="Tuo L."/>
        </authorList>
    </citation>
    <scope>NUCLEOTIDE SEQUENCE [LARGE SCALE GENOMIC DNA]</scope>
    <source>
        <strain evidence="4 5">CCTCC AB 208254</strain>
    </source>
</reference>
<dbReference type="PANTHER" id="PTHR43072">
    <property type="entry name" value="N-ACETYLTRANSFERASE"/>
    <property type="match status" value="1"/>
</dbReference>
<keyword evidence="1 4" id="KW-0808">Transferase</keyword>
<evidence type="ECO:0000256" key="2">
    <source>
        <dbReference type="ARBA" id="ARBA00023315"/>
    </source>
</evidence>
<dbReference type="OrthoDB" id="2638380at2"/>
<gene>
    <name evidence="4" type="ORF">E2980_07940</name>
</gene>
<dbReference type="Proteomes" id="UP000297900">
    <property type="component" value="Unassembled WGS sequence"/>
</dbReference>
<feature type="domain" description="N-acetyltransferase" evidence="3">
    <location>
        <begin position="1"/>
        <end position="147"/>
    </location>
</feature>
<dbReference type="Gene3D" id="3.40.630.30">
    <property type="match status" value="1"/>
</dbReference>
<dbReference type="PROSITE" id="PS51186">
    <property type="entry name" value="GNAT"/>
    <property type="match status" value="1"/>
</dbReference>
<keyword evidence="2" id="KW-0012">Acyltransferase</keyword>
<protein>
    <submittedName>
        <fullName evidence="4">GNAT family N-acetyltransferase</fullName>
    </submittedName>
</protein>
<evidence type="ECO:0000313" key="4">
    <source>
        <dbReference type="EMBL" id="TFE28139.1"/>
    </source>
</evidence>
<dbReference type="CDD" id="cd04301">
    <property type="entry name" value="NAT_SF"/>
    <property type="match status" value="1"/>
</dbReference>
<accession>A0A4Y8M271</accession>
<dbReference type="Pfam" id="PF00583">
    <property type="entry name" value="Acetyltransf_1"/>
    <property type="match status" value="1"/>
</dbReference>
<comment type="caution">
    <text evidence="4">The sequence shown here is derived from an EMBL/GenBank/DDBJ whole genome shotgun (WGS) entry which is preliminary data.</text>
</comment>
<dbReference type="GO" id="GO:0016747">
    <property type="term" value="F:acyltransferase activity, transferring groups other than amino-acyl groups"/>
    <property type="evidence" value="ECO:0007669"/>
    <property type="project" value="InterPro"/>
</dbReference>
<dbReference type="SUPFAM" id="SSF55729">
    <property type="entry name" value="Acyl-CoA N-acyltransferases (Nat)"/>
    <property type="match status" value="1"/>
</dbReference>
<proteinExistence type="predicted"/>
<evidence type="ECO:0000313" key="5">
    <source>
        <dbReference type="Proteomes" id="UP000297900"/>
    </source>
</evidence>
<dbReference type="EMBL" id="SOMN01000007">
    <property type="protein sequence ID" value="TFE28139.1"/>
    <property type="molecule type" value="Genomic_DNA"/>
</dbReference>